<dbReference type="Gene3D" id="1.10.10.10">
    <property type="entry name" value="Winged helix-like DNA-binding domain superfamily/Winged helix DNA-binding domain"/>
    <property type="match status" value="1"/>
</dbReference>
<evidence type="ECO:0000313" key="3">
    <source>
        <dbReference type="Proteomes" id="UP001342418"/>
    </source>
</evidence>
<dbReference type="PRINTS" id="PR00778">
    <property type="entry name" value="HTHARSR"/>
</dbReference>
<name>A0ABY5MH12_9HYPH</name>
<dbReference type="InterPro" id="IPR013216">
    <property type="entry name" value="Methyltransf_11"/>
</dbReference>
<dbReference type="InterPro" id="IPR001845">
    <property type="entry name" value="HTH_ArsR_DNA-bd_dom"/>
</dbReference>
<dbReference type="InterPro" id="IPR036388">
    <property type="entry name" value="WH-like_DNA-bd_sf"/>
</dbReference>
<dbReference type="SMART" id="SM00418">
    <property type="entry name" value="HTH_ARSR"/>
    <property type="match status" value="1"/>
</dbReference>
<dbReference type="EC" id="2.1.1.-" evidence="2"/>
<dbReference type="PROSITE" id="PS50987">
    <property type="entry name" value="HTH_ARSR_2"/>
    <property type="match status" value="1"/>
</dbReference>
<protein>
    <submittedName>
        <fullName evidence="2">Methyltransferase YcgJ</fullName>
        <ecNumber evidence="2">2.1.1.-</ecNumber>
    </submittedName>
</protein>
<dbReference type="InterPro" id="IPR029063">
    <property type="entry name" value="SAM-dependent_MTases_sf"/>
</dbReference>
<keyword evidence="2" id="KW-0808">Transferase</keyword>
<dbReference type="CDD" id="cd02440">
    <property type="entry name" value="AdoMet_MTases"/>
    <property type="match status" value="1"/>
</dbReference>
<dbReference type="SUPFAM" id="SSF53335">
    <property type="entry name" value="S-adenosyl-L-methionine-dependent methyltransferases"/>
    <property type="match status" value="1"/>
</dbReference>
<reference evidence="2 3" key="1">
    <citation type="submission" date="2018-07" db="EMBL/GenBank/DDBJ databases">
        <title>Genome sequence of Nitratireductor thuwali#1536.</title>
        <authorList>
            <person name="Michoud G."/>
            <person name="Merlino G."/>
            <person name="Sefrji F.O."/>
            <person name="Daffonchio D."/>
        </authorList>
    </citation>
    <scope>NUCLEOTIDE SEQUENCE [LARGE SCALE GENOMIC DNA]</scope>
    <source>
        <strain evidence="3">Nit1536</strain>
    </source>
</reference>
<dbReference type="InterPro" id="IPR036390">
    <property type="entry name" value="WH_DNA-bd_sf"/>
</dbReference>
<dbReference type="EMBL" id="CP030941">
    <property type="protein sequence ID" value="UUP16169.1"/>
    <property type="molecule type" value="Genomic_DNA"/>
</dbReference>
<dbReference type="GO" id="GO:0008168">
    <property type="term" value="F:methyltransferase activity"/>
    <property type="evidence" value="ECO:0007669"/>
    <property type="project" value="UniProtKB-KW"/>
</dbReference>
<dbReference type="Proteomes" id="UP001342418">
    <property type="component" value="Chromosome"/>
</dbReference>
<dbReference type="SUPFAM" id="SSF46785">
    <property type="entry name" value="Winged helix' DNA-binding domain"/>
    <property type="match status" value="1"/>
</dbReference>
<dbReference type="CDD" id="cd00090">
    <property type="entry name" value="HTH_ARSR"/>
    <property type="match status" value="1"/>
</dbReference>
<evidence type="ECO:0000259" key="1">
    <source>
        <dbReference type="PROSITE" id="PS50987"/>
    </source>
</evidence>
<dbReference type="RefSeq" id="WP_338528614.1">
    <property type="nucleotide sequence ID" value="NZ_CP030941.1"/>
</dbReference>
<dbReference type="Pfam" id="PF08241">
    <property type="entry name" value="Methyltransf_11"/>
    <property type="match status" value="1"/>
</dbReference>
<gene>
    <name evidence="2" type="primary">ycgJ</name>
    <name evidence="2" type="ORF">NTH_00612</name>
</gene>
<keyword evidence="3" id="KW-1185">Reference proteome</keyword>
<dbReference type="PANTHER" id="PTHR42912">
    <property type="entry name" value="METHYLTRANSFERASE"/>
    <property type="match status" value="1"/>
</dbReference>
<proteinExistence type="predicted"/>
<accession>A0ABY5MH12</accession>
<organism evidence="2 3">
    <name type="scientific">Nitratireductor thuwali</name>
    <dbReference type="NCBI Taxonomy" id="2267699"/>
    <lineage>
        <taxon>Bacteria</taxon>
        <taxon>Pseudomonadati</taxon>
        <taxon>Pseudomonadota</taxon>
        <taxon>Alphaproteobacteria</taxon>
        <taxon>Hyphomicrobiales</taxon>
        <taxon>Phyllobacteriaceae</taxon>
        <taxon>Nitratireductor</taxon>
    </lineage>
</organism>
<sequence>MLTRPTVQLDLMVDILKAAAEPSRLRILVLLSHGDLTVSDLTEILNQSQPRVSRHLKLLLEADLIVRYQEGSWAYFRLSESDSAREFVDGVVARIDRTDPVTDRDLERLEAIKQRRQEKAAEYFAANADSWDQIRSLHVPDAAVEAGLKALVGESPFQSMADLGTGTGRLLELFAPLYRRGVGVDRSREMLAVARAKLERAGITHAQVRLGNVYAPPVDRDAHDLVTLHQVLHYLEEPGMAIREAARLLRPAGRLVIVDFAPHALEFLREEHAHVRLGFGDRQIGEWLQEAELELLETRSFAPEGDAADGLTVKLWLAQDRRILIADDQNRAGAVKELV</sequence>
<dbReference type="PANTHER" id="PTHR42912:SF93">
    <property type="entry name" value="N6-ADENOSINE-METHYLTRANSFERASE TMT1A"/>
    <property type="match status" value="1"/>
</dbReference>
<dbReference type="InterPro" id="IPR011991">
    <property type="entry name" value="ArsR-like_HTH"/>
</dbReference>
<dbReference type="Pfam" id="PF01022">
    <property type="entry name" value="HTH_5"/>
    <property type="match status" value="1"/>
</dbReference>
<dbReference type="InterPro" id="IPR050508">
    <property type="entry name" value="Methyltransf_Superfamily"/>
</dbReference>
<evidence type="ECO:0000313" key="2">
    <source>
        <dbReference type="EMBL" id="UUP16169.1"/>
    </source>
</evidence>
<dbReference type="Gene3D" id="3.40.50.150">
    <property type="entry name" value="Vaccinia Virus protein VP39"/>
    <property type="match status" value="1"/>
</dbReference>
<keyword evidence="2" id="KW-0489">Methyltransferase</keyword>
<dbReference type="NCBIfam" id="NF033788">
    <property type="entry name" value="HTH_metalloreg"/>
    <property type="match status" value="1"/>
</dbReference>
<dbReference type="GO" id="GO:0032259">
    <property type="term" value="P:methylation"/>
    <property type="evidence" value="ECO:0007669"/>
    <property type="project" value="UniProtKB-KW"/>
</dbReference>
<feature type="domain" description="HTH arsR-type" evidence="1">
    <location>
        <begin position="4"/>
        <end position="99"/>
    </location>
</feature>